<accession>A0AAV4QUZ0</accession>
<dbReference type="InterPro" id="IPR040193">
    <property type="entry name" value="EFHC1/EFHC2/EFHB"/>
</dbReference>
<evidence type="ECO:0000256" key="2">
    <source>
        <dbReference type="ARBA" id="ARBA00022490"/>
    </source>
</evidence>
<evidence type="ECO:0000256" key="3">
    <source>
        <dbReference type="ARBA" id="ARBA00022737"/>
    </source>
</evidence>
<dbReference type="AlphaFoldDB" id="A0AAV4QUZ0"/>
<evidence type="ECO:0000259" key="6">
    <source>
        <dbReference type="PROSITE" id="PS51336"/>
    </source>
</evidence>
<evidence type="ECO:0000256" key="4">
    <source>
        <dbReference type="ARBA" id="ARBA00023212"/>
    </source>
</evidence>
<dbReference type="Proteomes" id="UP001054945">
    <property type="component" value="Unassembled WGS sequence"/>
</dbReference>
<evidence type="ECO:0000313" key="8">
    <source>
        <dbReference type="Proteomes" id="UP001054945"/>
    </source>
</evidence>
<gene>
    <name evidence="7" type="primary">Efhc1_1</name>
    <name evidence="7" type="ORF">CEXT_126961</name>
</gene>
<keyword evidence="3" id="KW-0677">Repeat</keyword>
<sequence>MFIYLQLPQIATKYREQLTRLAQLTRFTHASWPTQLDTARETERIRKFVISFFMEDDTLKIHEEPVRNTGFDGGTFLARCRLKKGTRRGKEVFYEAQDLYVGAKLEASGHTFVITDADLLALKFMDNHPEIYTDINVEDQKKLINIAKGKKEMTQ</sequence>
<dbReference type="EMBL" id="BPLR01006739">
    <property type="protein sequence ID" value="GIY12099.1"/>
    <property type="molecule type" value="Genomic_DNA"/>
</dbReference>
<keyword evidence="4" id="KW-0206">Cytoskeleton</keyword>
<dbReference type="GO" id="GO:0005930">
    <property type="term" value="C:axoneme"/>
    <property type="evidence" value="ECO:0007669"/>
    <property type="project" value="UniProtKB-SubCell"/>
</dbReference>
<name>A0AAV4QUZ0_CAEEX</name>
<organism evidence="7 8">
    <name type="scientific">Caerostris extrusa</name>
    <name type="common">Bark spider</name>
    <name type="synonym">Caerostris bankana</name>
    <dbReference type="NCBI Taxonomy" id="172846"/>
    <lineage>
        <taxon>Eukaryota</taxon>
        <taxon>Metazoa</taxon>
        <taxon>Ecdysozoa</taxon>
        <taxon>Arthropoda</taxon>
        <taxon>Chelicerata</taxon>
        <taxon>Arachnida</taxon>
        <taxon>Araneae</taxon>
        <taxon>Araneomorphae</taxon>
        <taxon>Entelegynae</taxon>
        <taxon>Araneoidea</taxon>
        <taxon>Araneidae</taxon>
        <taxon>Caerostris</taxon>
    </lineage>
</organism>
<dbReference type="Pfam" id="PF06565">
    <property type="entry name" value="DM10_dom"/>
    <property type="match status" value="1"/>
</dbReference>
<feature type="domain" description="DM10" evidence="6">
    <location>
        <begin position="21"/>
        <end position="129"/>
    </location>
</feature>
<keyword evidence="2" id="KW-0963">Cytoplasm</keyword>
<dbReference type="FunFam" id="2.30.29.170:FF:000002">
    <property type="entry name" value="EF-hand domain (C-terminal) containing 1"/>
    <property type="match status" value="1"/>
</dbReference>
<proteinExistence type="predicted"/>
<keyword evidence="5" id="KW-0966">Cell projection</keyword>
<evidence type="ECO:0000313" key="7">
    <source>
        <dbReference type="EMBL" id="GIY12099.1"/>
    </source>
</evidence>
<reference evidence="7 8" key="1">
    <citation type="submission" date="2021-06" db="EMBL/GenBank/DDBJ databases">
        <title>Caerostris extrusa draft genome.</title>
        <authorList>
            <person name="Kono N."/>
            <person name="Arakawa K."/>
        </authorList>
    </citation>
    <scope>NUCLEOTIDE SEQUENCE [LARGE SCALE GENOMIC DNA]</scope>
</reference>
<dbReference type="Gene3D" id="2.30.29.170">
    <property type="match status" value="1"/>
</dbReference>
<comment type="caution">
    <text evidence="7">The sequence shown here is derived from an EMBL/GenBank/DDBJ whole genome shotgun (WGS) entry which is preliminary data.</text>
</comment>
<evidence type="ECO:0000256" key="5">
    <source>
        <dbReference type="ARBA" id="ARBA00023273"/>
    </source>
</evidence>
<comment type="subcellular location">
    <subcellularLocation>
        <location evidence="1">Cytoplasm</location>
        <location evidence="1">Cytoskeleton</location>
        <location evidence="1">Cilium axoneme</location>
    </subcellularLocation>
</comment>
<keyword evidence="8" id="KW-1185">Reference proteome</keyword>
<protein>
    <submittedName>
        <fullName evidence="7">EF-hand domain-containing protein 1</fullName>
    </submittedName>
</protein>
<dbReference type="PANTHER" id="PTHR12086">
    <property type="entry name" value="EF-HAND DOMAIN C-TERMINAL CONTAINING PROTEIN"/>
    <property type="match status" value="1"/>
</dbReference>
<evidence type="ECO:0000256" key="1">
    <source>
        <dbReference type="ARBA" id="ARBA00004430"/>
    </source>
</evidence>
<dbReference type="SMART" id="SM00676">
    <property type="entry name" value="DM10"/>
    <property type="match status" value="1"/>
</dbReference>
<dbReference type="PROSITE" id="PS51336">
    <property type="entry name" value="DM10"/>
    <property type="match status" value="1"/>
</dbReference>
<dbReference type="InterPro" id="IPR006602">
    <property type="entry name" value="DM10_dom"/>
</dbReference>